<sequence length="54" mass="6114">METFKSLRRHQFVREGQPTGFMYALDCYLAVRVQNTYDGFGHNISVGGQEVDGS</sequence>
<evidence type="ECO:0000313" key="2">
    <source>
        <dbReference type="Proteomes" id="UP001428341"/>
    </source>
</evidence>
<accession>A0AAP0LXY8</accession>
<evidence type="ECO:0000313" key="1">
    <source>
        <dbReference type="EMBL" id="KAK9188681.1"/>
    </source>
</evidence>
<proteinExistence type="predicted"/>
<protein>
    <submittedName>
        <fullName evidence="1">Uncharacterized protein</fullName>
    </submittedName>
</protein>
<keyword evidence="2" id="KW-1185">Reference proteome</keyword>
<reference evidence="1 2" key="1">
    <citation type="submission" date="2024-05" db="EMBL/GenBank/DDBJ databases">
        <title>Haplotype-resolved chromosome-level genome assembly of Huyou (Citrus changshanensis).</title>
        <authorList>
            <person name="Miao C."/>
            <person name="Chen W."/>
            <person name="Wu Y."/>
            <person name="Wang L."/>
            <person name="Zhao S."/>
            <person name="Grierson D."/>
            <person name="Xu C."/>
            <person name="Chen K."/>
        </authorList>
    </citation>
    <scope>NUCLEOTIDE SEQUENCE [LARGE SCALE GENOMIC DNA]</scope>
    <source>
        <strain evidence="1">01-14</strain>
        <tissue evidence="1">Leaf</tissue>
    </source>
</reference>
<organism evidence="1 2">
    <name type="scientific">Citrus x changshan-huyou</name>
    <dbReference type="NCBI Taxonomy" id="2935761"/>
    <lineage>
        <taxon>Eukaryota</taxon>
        <taxon>Viridiplantae</taxon>
        <taxon>Streptophyta</taxon>
        <taxon>Embryophyta</taxon>
        <taxon>Tracheophyta</taxon>
        <taxon>Spermatophyta</taxon>
        <taxon>Magnoliopsida</taxon>
        <taxon>eudicotyledons</taxon>
        <taxon>Gunneridae</taxon>
        <taxon>Pentapetalae</taxon>
        <taxon>rosids</taxon>
        <taxon>malvids</taxon>
        <taxon>Sapindales</taxon>
        <taxon>Rutaceae</taxon>
        <taxon>Aurantioideae</taxon>
        <taxon>Citrus</taxon>
    </lineage>
</organism>
<dbReference type="EMBL" id="JBCGBO010000007">
    <property type="protein sequence ID" value="KAK9188681.1"/>
    <property type="molecule type" value="Genomic_DNA"/>
</dbReference>
<dbReference type="Proteomes" id="UP001428341">
    <property type="component" value="Unassembled WGS sequence"/>
</dbReference>
<gene>
    <name evidence="1" type="ORF">WN944_020086</name>
</gene>
<dbReference type="AlphaFoldDB" id="A0AAP0LXY8"/>
<comment type="caution">
    <text evidence="1">The sequence shown here is derived from an EMBL/GenBank/DDBJ whole genome shotgun (WGS) entry which is preliminary data.</text>
</comment>
<name>A0AAP0LXY8_9ROSI</name>